<accession>A0A9Q3FNM7</accession>
<evidence type="ECO:0000313" key="2">
    <source>
        <dbReference type="Proteomes" id="UP000765509"/>
    </source>
</evidence>
<comment type="caution">
    <text evidence="1">The sequence shown here is derived from an EMBL/GenBank/DDBJ whole genome shotgun (WGS) entry which is preliminary data.</text>
</comment>
<gene>
    <name evidence="1" type="ORF">O181_080680</name>
</gene>
<dbReference type="AlphaFoldDB" id="A0A9Q3FNM7"/>
<reference evidence="1" key="1">
    <citation type="submission" date="2021-03" db="EMBL/GenBank/DDBJ databases">
        <title>Draft genome sequence of rust myrtle Austropuccinia psidii MF-1, a brazilian biotype.</title>
        <authorList>
            <person name="Quecine M.C."/>
            <person name="Pachon D.M.R."/>
            <person name="Bonatelli M.L."/>
            <person name="Correr F.H."/>
            <person name="Franceschini L.M."/>
            <person name="Leite T.F."/>
            <person name="Margarido G.R.A."/>
            <person name="Almeida C.A."/>
            <person name="Ferrarezi J.A."/>
            <person name="Labate C.A."/>
        </authorList>
    </citation>
    <scope>NUCLEOTIDE SEQUENCE</scope>
    <source>
        <strain evidence="1">MF-1</strain>
    </source>
</reference>
<dbReference type="Pfam" id="PF02992">
    <property type="entry name" value="Transposase_21"/>
    <property type="match status" value="1"/>
</dbReference>
<dbReference type="Proteomes" id="UP000765509">
    <property type="component" value="Unassembled WGS sequence"/>
</dbReference>
<keyword evidence="2" id="KW-1185">Reference proteome</keyword>
<proteinExistence type="predicted"/>
<dbReference type="InterPro" id="IPR004242">
    <property type="entry name" value="Transposase_21"/>
</dbReference>
<sequence>MRCMYQKLGSTICNTDLFKPTTTFNAIRDHGVGQCQKSKIAMNELTIINNPKCLYYTHEIASWIQWLLSLERIEVAIENWKEELKGATSTSDVQQSPAWKYFTWADANPNDQAPLQLAFSLFIDWFNPRGNKLAGKQESLGCIALTCLNLPPAIRNKPAYTLLYAIVPGPSAPDVVTISNVMKPLVDELMVLKDGIQVKTYQHPQGRMVYAQLLPLVGDLVAVHKVVGFGSHSAKQFCGWCMANSKDLQSMKVGERRIGVEILTAAHAWKDAKTIKSQEEIRMKTGIRWSELNRLPYRSVNMHVALGVLHNWLEGVLAVHFREQWGFQEASQEKKRALRGAKSRGKRMRLLELSGGVSDRIGLDGSNSGEEEEDEDDLDLGGGVAGGFMKKENMVMFCELMGDVIMPTGATKLPQNLGEARHGRLKAAQWLSLFTLVVPLIIPEMYIESEAQIHIGTNRGKFLQNTGDSIQCTRIICARTIRDGHAGRFYNAYNRYTKSSRELFNNPKIRPNHHYALHIPEQIKMWGPLMEVAEFTGERLIGILQKVGTNRKIDEMHCTIMKKAQQTQRLLGLHHEELRWVDERKAKTQGRRQRYIQLDPEVYEAILGLMKSRVSGVRDFRRFPHPKNEFVLSGNAKAIRATQFNANGQNVSVMPPNNCVIYKVDKGLAYGIVKAIYEVKGPANVSYFAIYLWKIFWKFTRPRYEAGYIGYYLNLFGVTVGENRQTDLIMIAPEDIVTLCAYRYFESETFCVPYNGIILTPYNREVAL</sequence>
<dbReference type="OrthoDB" id="3039677at2759"/>
<dbReference type="EMBL" id="AVOT02045634">
    <property type="protein sequence ID" value="MBW0540965.1"/>
    <property type="molecule type" value="Genomic_DNA"/>
</dbReference>
<evidence type="ECO:0000313" key="1">
    <source>
        <dbReference type="EMBL" id="MBW0540965.1"/>
    </source>
</evidence>
<dbReference type="PANTHER" id="PTHR46579">
    <property type="entry name" value="F5/8 TYPE C DOMAIN-CONTAINING PROTEIN-RELATED"/>
    <property type="match status" value="1"/>
</dbReference>
<organism evidence="1 2">
    <name type="scientific">Austropuccinia psidii MF-1</name>
    <dbReference type="NCBI Taxonomy" id="1389203"/>
    <lineage>
        <taxon>Eukaryota</taxon>
        <taxon>Fungi</taxon>
        <taxon>Dikarya</taxon>
        <taxon>Basidiomycota</taxon>
        <taxon>Pucciniomycotina</taxon>
        <taxon>Pucciniomycetes</taxon>
        <taxon>Pucciniales</taxon>
        <taxon>Sphaerophragmiaceae</taxon>
        <taxon>Austropuccinia</taxon>
    </lineage>
</organism>
<dbReference type="PANTHER" id="PTHR46579:SF1">
    <property type="entry name" value="F5_8 TYPE C DOMAIN-CONTAINING PROTEIN"/>
    <property type="match status" value="1"/>
</dbReference>
<name>A0A9Q3FNM7_9BASI</name>
<protein>
    <submittedName>
        <fullName evidence="1">Uncharacterized protein</fullName>
    </submittedName>
</protein>